<dbReference type="PATRIC" id="fig|1379739.3.peg.3031"/>
<reference evidence="1 2" key="1">
    <citation type="submission" date="2014-06" db="EMBL/GenBank/DDBJ databases">
        <title>Genome characterization of distinct group I Clostridium botulinum lineages.</title>
        <authorList>
            <person name="Giordani F."/>
            <person name="Anselmo A."/>
            <person name="Fillo S."/>
            <person name="Palozzi A.M."/>
            <person name="Fortunato A."/>
            <person name="Gentile B."/>
            <person name="Ciammaruconi A."/>
            <person name="Anniballi F."/>
            <person name="De Medici D."/>
            <person name="Lista F."/>
        </authorList>
    </citation>
    <scope>NUCLEOTIDE SEQUENCE [LARGE SCALE GENOMIC DNA]</scope>
    <source>
        <strain evidence="1 2">B2 450</strain>
    </source>
</reference>
<dbReference type="InterPro" id="IPR053158">
    <property type="entry name" value="CapK_Type1_Caps_Biosynth"/>
</dbReference>
<dbReference type="Gene3D" id="3.40.50.12780">
    <property type="entry name" value="N-terminal domain of ligase-like"/>
    <property type="match status" value="1"/>
</dbReference>
<dbReference type="EMBL" id="JXSU01000007">
    <property type="protein sequence ID" value="KIS24489.1"/>
    <property type="molecule type" value="Genomic_DNA"/>
</dbReference>
<protein>
    <recommendedName>
        <fullName evidence="3">Capsular biosynthesis protein</fullName>
    </recommendedName>
</protein>
<dbReference type="Proteomes" id="UP000032250">
    <property type="component" value="Unassembled WGS sequence"/>
</dbReference>
<organism evidence="1 2">
    <name type="scientific">Clostridium botulinum B2 450</name>
    <dbReference type="NCBI Taxonomy" id="1379739"/>
    <lineage>
        <taxon>Bacteria</taxon>
        <taxon>Bacillati</taxon>
        <taxon>Bacillota</taxon>
        <taxon>Clostridia</taxon>
        <taxon>Eubacteriales</taxon>
        <taxon>Clostridiaceae</taxon>
        <taxon>Clostridium</taxon>
    </lineage>
</organism>
<dbReference type="SUPFAM" id="SSF56801">
    <property type="entry name" value="Acetyl-CoA synthetase-like"/>
    <property type="match status" value="1"/>
</dbReference>
<name>A0A0D1AMX3_CLOBO</name>
<evidence type="ECO:0000313" key="2">
    <source>
        <dbReference type="Proteomes" id="UP000032250"/>
    </source>
</evidence>
<gene>
    <name evidence="1" type="ORF">N495_13225</name>
</gene>
<dbReference type="InterPro" id="IPR042099">
    <property type="entry name" value="ANL_N_sf"/>
</dbReference>
<evidence type="ECO:0000313" key="1">
    <source>
        <dbReference type="EMBL" id="KIS24489.1"/>
    </source>
</evidence>
<dbReference type="PANTHER" id="PTHR36932">
    <property type="entry name" value="CAPSULAR POLYSACCHARIDE BIOSYNTHESIS PROTEIN"/>
    <property type="match status" value="1"/>
</dbReference>
<dbReference type="HOGENOM" id="CLU_035301_5_3_9"/>
<dbReference type="PANTHER" id="PTHR36932:SF1">
    <property type="entry name" value="CAPSULAR POLYSACCHARIDE BIOSYNTHESIS PROTEIN"/>
    <property type="match status" value="1"/>
</dbReference>
<proteinExistence type="predicted"/>
<dbReference type="AlphaFoldDB" id="A0A0D1AMX3"/>
<evidence type="ECO:0008006" key="3">
    <source>
        <dbReference type="Google" id="ProtNLM"/>
    </source>
</evidence>
<sequence length="461" mass="54706">MMKDLLKKSPYFIQKHLRNLYGIIPYEKRLGRAFNDTYNFLGKSEYWTKEQHEQYQVCKLKKLLKHSYNNVPYYKNLFNQCGFDVDKFKYLDDMQKIPFLTKDLVMENIESLKAQNFKNKDFIYASTGGTTGKQMKFYMQKHFSSGIEWAFMMKQWERIDFEYGKSKRIILRNQVLPKDKLWIWDKLQNALILDTYHLTDENIKKIIDKINEVRIPYIHTYPSAITIICEFIKRTGYGINYNLKGVLASSENIYSGQRELIEDTLKTRMYSWYGHSEMCILAGECEKSNKYHIFTEYGYTELIDENNNIISESQKIGELVGTGFNNYVMPFIRYRTADYGMYSKEQQCNCRRNYKLLDSVQGRWLQEMIVTSRGNKISITAINMHSDIFDNVFKFQFYQDAPGICTINIVKKDNYSDKDEKNIVKELSKKLSNDVKLKVNYVDNIEKTKSGKHRFLIQNIN</sequence>
<comment type="caution">
    <text evidence="1">The sequence shown here is derived from an EMBL/GenBank/DDBJ whole genome shotgun (WGS) entry which is preliminary data.</text>
</comment>
<accession>A0A0D1AMX3</accession>